<evidence type="ECO:0000259" key="2">
    <source>
        <dbReference type="Pfam" id="PF20151"/>
    </source>
</evidence>
<sequence length="210" mass="23747">MTRDDYKQDAPDDLRSHGRQSPLHRAAILYFDYALTLGREVERFWKGRFALASFVFYLNRYLSLTGHIPVIYEFYWVDDQSVSILPMYHQMLAGVTQVIVGGLQLFRVRALYGGARSVTLFLFALCVVGCAISGWSISKTWTTPSLLKKSVPDLAVVWVTILVFDLAVFALTVCRIVRNGPKLRGSLFTVLLRDGESNLPFVLPYICADI</sequence>
<dbReference type="OrthoDB" id="3261349at2759"/>
<dbReference type="EMBL" id="ML143400">
    <property type="protein sequence ID" value="TBU31230.1"/>
    <property type="molecule type" value="Genomic_DNA"/>
</dbReference>
<evidence type="ECO:0000313" key="3">
    <source>
        <dbReference type="EMBL" id="TBU31230.1"/>
    </source>
</evidence>
<keyword evidence="1" id="KW-1133">Transmembrane helix</keyword>
<feature type="transmembrane region" description="Helical" evidence="1">
    <location>
        <begin position="118"/>
        <end position="137"/>
    </location>
</feature>
<dbReference type="InterPro" id="IPR045340">
    <property type="entry name" value="DUF6533"/>
</dbReference>
<organism evidence="3">
    <name type="scientific">Dichomitus squalens</name>
    <dbReference type="NCBI Taxonomy" id="114155"/>
    <lineage>
        <taxon>Eukaryota</taxon>
        <taxon>Fungi</taxon>
        <taxon>Dikarya</taxon>
        <taxon>Basidiomycota</taxon>
        <taxon>Agaricomycotina</taxon>
        <taxon>Agaricomycetes</taxon>
        <taxon>Polyporales</taxon>
        <taxon>Polyporaceae</taxon>
        <taxon>Dichomitus</taxon>
    </lineage>
</organism>
<keyword evidence="1" id="KW-0812">Transmembrane</keyword>
<feature type="transmembrane region" description="Helical" evidence="1">
    <location>
        <begin position="49"/>
        <end position="75"/>
    </location>
</feature>
<reference evidence="3" key="1">
    <citation type="submission" date="2019-01" db="EMBL/GenBank/DDBJ databases">
        <title>Draft genome sequences of three monokaryotic isolates of the white-rot basidiomycete fungus Dichomitus squalens.</title>
        <authorList>
            <consortium name="DOE Joint Genome Institute"/>
            <person name="Lopez S.C."/>
            <person name="Andreopoulos B."/>
            <person name="Pangilinan J."/>
            <person name="Lipzen A."/>
            <person name="Riley R."/>
            <person name="Ahrendt S."/>
            <person name="Ng V."/>
            <person name="Barry K."/>
            <person name="Daum C."/>
            <person name="Grigoriev I.V."/>
            <person name="Hilden K.S."/>
            <person name="Makela M.R."/>
            <person name="de Vries R.P."/>
        </authorList>
    </citation>
    <scope>NUCLEOTIDE SEQUENCE [LARGE SCALE GENOMIC DNA]</scope>
    <source>
        <strain evidence="3">OM18370.1</strain>
    </source>
</reference>
<feature type="domain" description="DUF6533" evidence="2">
    <location>
        <begin position="26"/>
        <end position="64"/>
    </location>
</feature>
<evidence type="ECO:0000256" key="1">
    <source>
        <dbReference type="SAM" id="Phobius"/>
    </source>
</evidence>
<feature type="transmembrane region" description="Helical" evidence="1">
    <location>
        <begin position="157"/>
        <end position="177"/>
    </location>
</feature>
<gene>
    <name evidence="3" type="ORF">BD311DRAFT_776221</name>
</gene>
<dbReference type="Proteomes" id="UP000292957">
    <property type="component" value="Unassembled WGS sequence"/>
</dbReference>
<keyword evidence="1" id="KW-0472">Membrane</keyword>
<protein>
    <recommendedName>
        <fullName evidence="2">DUF6533 domain-containing protein</fullName>
    </recommendedName>
</protein>
<accession>A0A4Q9MTJ4</accession>
<dbReference type="Pfam" id="PF20151">
    <property type="entry name" value="DUF6533"/>
    <property type="match status" value="1"/>
</dbReference>
<dbReference type="AlphaFoldDB" id="A0A4Q9MTJ4"/>
<name>A0A4Q9MTJ4_9APHY</name>
<proteinExistence type="predicted"/>
<feature type="transmembrane region" description="Helical" evidence="1">
    <location>
        <begin position="87"/>
        <end position="106"/>
    </location>
</feature>